<dbReference type="OrthoDB" id="30195at2759"/>
<evidence type="ECO:0000313" key="1">
    <source>
        <dbReference type="EMBL" id="OTF77361.1"/>
    </source>
</evidence>
<proteinExistence type="predicted"/>
<accession>A0A1Y3B905</accession>
<sequence length="70" mass="8284">MNTVKKLPIQHVPKLLNQLQKGLISGQQQQQQQQQQKENATYSGQYSIYLKWITFLLRNRFSYLMTVNIS</sequence>
<dbReference type="EMBL" id="MUJZ01032960">
    <property type="protein sequence ID" value="OTF77361.1"/>
    <property type="molecule type" value="Genomic_DNA"/>
</dbReference>
<reference evidence="1 2" key="1">
    <citation type="submission" date="2017-03" db="EMBL/GenBank/DDBJ databases">
        <title>Genome Survey of Euroglyphus maynei.</title>
        <authorList>
            <person name="Arlian L.G."/>
            <person name="Morgan M.S."/>
            <person name="Rider S.D."/>
        </authorList>
    </citation>
    <scope>NUCLEOTIDE SEQUENCE [LARGE SCALE GENOMIC DNA]</scope>
    <source>
        <strain evidence="1">Arlian Lab</strain>
        <tissue evidence="1">Whole body</tissue>
    </source>
</reference>
<name>A0A1Y3B905_EURMA</name>
<gene>
    <name evidence="1" type="ORF">BLA29_013146</name>
</gene>
<dbReference type="AlphaFoldDB" id="A0A1Y3B905"/>
<evidence type="ECO:0000313" key="2">
    <source>
        <dbReference type="Proteomes" id="UP000194236"/>
    </source>
</evidence>
<keyword evidence="2" id="KW-1185">Reference proteome</keyword>
<protein>
    <submittedName>
        <fullName evidence="1">WD repeat-containing protein 43-like protein</fullName>
    </submittedName>
</protein>
<dbReference type="Proteomes" id="UP000194236">
    <property type="component" value="Unassembled WGS sequence"/>
</dbReference>
<organism evidence="1 2">
    <name type="scientific">Euroglyphus maynei</name>
    <name type="common">Mayne's house dust mite</name>
    <dbReference type="NCBI Taxonomy" id="6958"/>
    <lineage>
        <taxon>Eukaryota</taxon>
        <taxon>Metazoa</taxon>
        <taxon>Ecdysozoa</taxon>
        <taxon>Arthropoda</taxon>
        <taxon>Chelicerata</taxon>
        <taxon>Arachnida</taxon>
        <taxon>Acari</taxon>
        <taxon>Acariformes</taxon>
        <taxon>Sarcoptiformes</taxon>
        <taxon>Astigmata</taxon>
        <taxon>Psoroptidia</taxon>
        <taxon>Analgoidea</taxon>
        <taxon>Pyroglyphidae</taxon>
        <taxon>Pyroglyphinae</taxon>
        <taxon>Euroglyphus</taxon>
    </lineage>
</organism>
<comment type="caution">
    <text evidence="1">The sequence shown here is derived from an EMBL/GenBank/DDBJ whole genome shotgun (WGS) entry which is preliminary data.</text>
</comment>